<evidence type="ECO:0000256" key="4">
    <source>
        <dbReference type="ARBA" id="ARBA00022559"/>
    </source>
</evidence>
<evidence type="ECO:0000256" key="7">
    <source>
        <dbReference type="ARBA" id="ARBA00023002"/>
    </source>
</evidence>
<dbReference type="InterPro" id="IPR010255">
    <property type="entry name" value="Haem_peroxidase_sf"/>
</dbReference>
<evidence type="ECO:0000256" key="2">
    <source>
        <dbReference type="ARBA" id="ARBA00001970"/>
    </source>
</evidence>
<comment type="similarity">
    <text evidence="10">Belongs to the peroxidase family.</text>
</comment>
<dbReference type="PRINTS" id="PR00458">
    <property type="entry name" value="PEROXIDASE"/>
</dbReference>
<dbReference type="Gene3D" id="1.10.420.10">
    <property type="entry name" value="Peroxidase, domain 2"/>
    <property type="match status" value="1"/>
</dbReference>
<accession>A0A165A329</accession>
<evidence type="ECO:0000256" key="5">
    <source>
        <dbReference type="ARBA" id="ARBA00022617"/>
    </source>
</evidence>
<keyword evidence="8" id="KW-0408">Iron</keyword>
<keyword evidence="4" id="KW-0575">Peroxidase</keyword>
<dbReference type="GO" id="GO:0006979">
    <property type="term" value="P:response to oxidative stress"/>
    <property type="evidence" value="ECO:0007669"/>
    <property type="project" value="InterPro"/>
</dbReference>
<comment type="catalytic activity">
    <reaction evidence="1">
        <text>2 a phenolic donor + H2O2 = 2 a phenolic radical donor + 2 H2O</text>
        <dbReference type="Rhea" id="RHEA:56136"/>
        <dbReference type="ChEBI" id="CHEBI:15377"/>
        <dbReference type="ChEBI" id="CHEBI:16240"/>
        <dbReference type="ChEBI" id="CHEBI:139520"/>
        <dbReference type="ChEBI" id="CHEBI:139521"/>
        <dbReference type="EC" id="1.11.1.7"/>
    </reaction>
</comment>
<dbReference type="Pfam" id="PF00141">
    <property type="entry name" value="peroxidase"/>
    <property type="match status" value="1"/>
</dbReference>
<evidence type="ECO:0000256" key="8">
    <source>
        <dbReference type="ARBA" id="ARBA00023004"/>
    </source>
</evidence>
<evidence type="ECO:0000256" key="3">
    <source>
        <dbReference type="ARBA" id="ARBA00012313"/>
    </source>
</evidence>
<comment type="cofactor">
    <cofactor evidence="9">
        <name>Ca(2+)</name>
        <dbReference type="ChEBI" id="CHEBI:29108"/>
    </cofactor>
    <text evidence="9">Binds 2 calcium ions per subunit.</text>
</comment>
<dbReference type="PRINTS" id="PR00461">
    <property type="entry name" value="PLPEROXIDASE"/>
</dbReference>
<dbReference type="PANTHER" id="PTHR31388">
    <property type="entry name" value="PEROXIDASE 72-RELATED"/>
    <property type="match status" value="1"/>
</dbReference>
<dbReference type="Gramene" id="KZM96835">
    <property type="protein sequence ID" value="KZM96835"/>
    <property type="gene ID" value="DCAR_015803"/>
</dbReference>
<dbReference type="EMBL" id="CP093346">
    <property type="protein sequence ID" value="WOG95574.1"/>
    <property type="molecule type" value="Genomic_DNA"/>
</dbReference>
<sequence length="129" mass="13732">MSGRELVELEYGDDSEKLAFPNRDSARGFEVVDTIKTAVENACSGIVSCADILTIATRDSVLLSGGPNWKVFLGRRDGLVANQTGANSNLAGPTETIQYILTKFTNVGLDLIDVVSLSGFVTSIKFNGS</sequence>
<feature type="binding site" evidence="9">
    <location>
        <position position="16"/>
    </location>
    <ligand>
        <name>Ca(2+)</name>
        <dbReference type="ChEBI" id="CHEBI:29108"/>
        <label>1</label>
    </ligand>
</feature>
<evidence type="ECO:0000256" key="1">
    <source>
        <dbReference type="ARBA" id="ARBA00000189"/>
    </source>
</evidence>
<reference evidence="11" key="2">
    <citation type="submission" date="2022-03" db="EMBL/GenBank/DDBJ databases">
        <title>Draft title - Genomic analysis of global carrot germplasm unveils the trajectory of domestication and the origin of high carotenoid orange carrot.</title>
        <authorList>
            <person name="Iorizzo M."/>
            <person name="Ellison S."/>
            <person name="Senalik D."/>
            <person name="Macko-Podgorni A."/>
            <person name="Grzebelus D."/>
            <person name="Bostan H."/>
            <person name="Rolling W."/>
            <person name="Curaba J."/>
            <person name="Simon P."/>
        </authorList>
    </citation>
    <scope>NUCLEOTIDE SEQUENCE</scope>
    <source>
        <tissue evidence="11">Leaf</tissue>
    </source>
</reference>
<dbReference type="Proteomes" id="UP000077755">
    <property type="component" value="Chromosome 4"/>
</dbReference>
<organism evidence="11 12">
    <name type="scientific">Daucus carota subsp. sativus</name>
    <name type="common">Carrot</name>
    <dbReference type="NCBI Taxonomy" id="79200"/>
    <lineage>
        <taxon>Eukaryota</taxon>
        <taxon>Viridiplantae</taxon>
        <taxon>Streptophyta</taxon>
        <taxon>Embryophyta</taxon>
        <taxon>Tracheophyta</taxon>
        <taxon>Spermatophyta</taxon>
        <taxon>Magnoliopsida</taxon>
        <taxon>eudicotyledons</taxon>
        <taxon>Gunneridae</taxon>
        <taxon>Pentapetalae</taxon>
        <taxon>asterids</taxon>
        <taxon>campanulids</taxon>
        <taxon>Apiales</taxon>
        <taxon>Apiaceae</taxon>
        <taxon>Apioideae</taxon>
        <taxon>Scandiceae</taxon>
        <taxon>Daucinae</taxon>
        <taxon>Daucus</taxon>
        <taxon>Daucus sect. Daucus</taxon>
    </lineage>
</organism>
<dbReference type="EC" id="1.11.1.7" evidence="3"/>
<keyword evidence="7" id="KW-0560">Oxidoreductase</keyword>
<evidence type="ECO:0000256" key="9">
    <source>
        <dbReference type="PIRSR" id="PIRSR600823-3"/>
    </source>
</evidence>
<dbReference type="InterPro" id="IPR002016">
    <property type="entry name" value="Haem_peroxidase"/>
</dbReference>
<evidence type="ECO:0000313" key="12">
    <source>
        <dbReference type="Proteomes" id="UP000077755"/>
    </source>
</evidence>
<dbReference type="GO" id="GO:0020037">
    <property type="term" value="F:heme binding"/>
    <property type="evidence" value="ECO:0007669"/>
    <property type="project" value="InterPro"/>
</dbReference>
<keyword evidence="5" id="KW-0349">Heme</keyword>
<protein>
    <recommendedName>
        <fullName evidence="3">peroxidase</fullName>
        <ecNumber evidence="3">1.11.1.7</ecNumber>
    </recommendedName>
</protein>
<dbReference type="GO" id="GO:0140825">
    <property type="term" value="F:lactoperoxidase activity"/>
    <property type="evidence" value="ECO:0007669"/>
    <property type="project" value="UniProtKB-EC"/>
</dbReference>
<evidence type="ECO:0000256" key="10">
    <source>
        <dbReference type="RuleBase" id="RU004241"/>
    </source>
</evidence>
<dbReference type="PANTHER" id="PTHR31388:SF6">
    <property type="entry name" value="PEROXIDASE"/>
    <property type="match status" value="1"/>
</dbReference>
<gene>
    <name evidence="11" type="ORF">DCAR_0414899</name>
</gene>
<keyword evidence="6 9" id="KW-0479">Metal-binding</keyword>
<dbReference type="OMA" id="XRALPCC"/>
<dbReference type="Gene3D" id="1.10.520.10">
    <property type="match status" value="1"/>
</dbReference>
<dbReference type="PROSITE" id="PS50873">
    <property type="entry name" value="PEROXIDASE_4"/>
    <property type="match status" value="1"/>
</dbReference>
<evidence type="ECO:0000313" key="11">
    <source>
        <dbReference type="EMBL" id="WOG95574.1"/>
    </source>
</evidence>
<dbReference type="AlphaFoldDB" id="A0A165A329"/>
<dbReference type="GO" id="GO:0046872">
    <property type="term" value="F:metal ion binding"/>
    <property type="evidence" value="ECO:0007669"/>
    <property type="project" value="UniProtKB-KW"/>
</dbReference>
<comment type="cofactor">
    <cofactor evidence="2">
        <name>heme b</name>
        <dbReference type="ChEBI" id="CHEBI:60344"/>
    </cofactor>
</comment>
<keyword evidence="12" id="KW-1185">Reference proteome</keyword>
<name>A0A165A329_DAUCS</name>
<dbReference type="InterPro" id="IPR000823">
    <property type="entry name" value="Peroxidase_pln"/>
</dbReference>
<keyword evidence="9" id="KW-0106">Calcium</keyword>
<dbReference type="SUPFAM" id="SSF48113">
    <property type="entry name" value="Heme-dependent peroxidases"/>
    <property type="match status" value="1"/>
</dbReference>
<proteinExistence type="inferred from homology"/>
<evidence type="ECO:0000256" key="6">
    <source>
        <dbReference type="ARBA" id="ARBA00022723"/>
    </source>
</evidence>
<reference evidence="11" key="1">
    <citation type="journal article" date="2016" name="Nat. Genet.">
        <title>A high-quality carrot genome assembly provides new insights into carotenoid accumulation and asterid genome evolution.</title>
        <authorList>
            <person name="Iorizzo M."/>
            <person name="Ellison S."/>
            <person name="Senalik D."/>
            <person name="Zeng P."/>
            <person name="Satapoomin P."/>
            <person name="Huang J."/>
            <person name="Bowman M."/>
            <person name="Iovene M."/>
            <person name="Sanseverino W."/>
            <person name="Cavagnaro P."/>
            <person name="Yildiz M."/>
            <person name="Macko-Podgorni A."/>
            <person name="Moranska E."/>
            <person name="Grzebelus E."/>
            <person name="Grzebelus D."/>
            <person name="Ashrafi H."/>
            <person name="Zheng Z."/>
            <person name="Cheng S."/>
            <person name="Spooner D."/>
            <person name="Van Deynze A."/>
            <person name="Simon P."/>
        </authorList>
    </citation>
    <scope>NUCLEOTIDE SEQUENCE</scope>
    <source>
        <tissue evidence="11">Leaf</tissue>
    </source>
</reference>